<evidence type="ECO:0000313" key="3">
    <source>
        <dbReference type="Proteomes" id="UP000785200"/>
    </source>
</evidence>
<sequence>MGITHSTARWAAPLAFIIDFAAQQYGMLSSPNMKDVHDANISFWSPQPYFIGAFFFPQQIFQLVWLYRLYKLDPKKSEKEKKEVDTMVDFVPFYIVGNLCIATWMIFWNSSALKTSNVFVLINSLSQLYYISLRQPRMDTSSTSSILTHVVSKTFAGIGVLDLLHNGSVAYFDHQGPNTIVKVLTGVGFGAAACLSDWIFGGCLVYDLAALAVGQRAVGQTGWGNLLGVYAAGAAGIVGLRNWARPPYVNDGDAADYQVAATEDVL</sequence>
<accession>A0A9P6VES4</accession>
<evidence type="ECO:0000256" key="1">
    <source>
        <dbReference type="SAM" id="Phobius"/>
    </source>
</evidence>
<gene>
    <name evidence="2" type="ORF">D0Z07_7650</name>
</gene>
<dbReference type="AlphaFoldDB" id="A0A9P6VES4"/>
<evidence type="ECO:0008006" key="4">
    <source>
        <dbReference type="Google" id="ProtNLM"/>
    </source>
</evidence>
<proteinExistence type="predicted"/>
<keyword evidence="1" id="KW-0472">Membrane</keyword>
<name>A0A9P6VES4_9HELO</name>
<feature type="transmembrane region" description="Helical" evidence="1">
    <location>
        <begin position="49"/>
        <end position="70"/>
    </location>
</feature>
<dbReference type="Proteomes" id="UP000785200">
    <property type="component" value="Unassembled WGS sequence"/>
</dbReference>
<evidence type="ECO:0000313" key="2">
    <source>
        <dbReference type="EMBL" id="KAG0646541.1"/>
    </source>
</evidence>
<feature type="transmembrane region" description="Helical" evidence="1">
    <location>
        <begin position="91"/>
        <end position="110"/>
    </location>
</feature>
<keyword evidence="3" id="KW-1185">Reference proteome</keyword>
<keyword evidence="1" id="KW-0812">Transmembrane</keyword>
<protein>
    <recommendedName>
        <fullName evidence="4">Concanavalin a-like lectins glucanase protein</fullName>
    </recommendedName>
</protein>
<comment type="caution">
    <text evidence="2">The sequence shown here is derived from an EMBL/GenBank/DDBJ whole genome shotgun (WGS) entry which is preliminary data.</text>
</comment>
<dbReference type="EMBL" id="VNKQ01000015">
    <property type="protein sequence ID" value="KAG0646541.1"/>
    <property type="molecule type" value="Genomic_DNA"/>
</dbReference>
<organism evidence="2 3">
    <name type="scientific">Hyphodiscus hymeniophilus</name>
    <dbReference type="NCBI Taxonomy" id="353542"/>
    <lineage>
        <taxon>Eukaryota</taxon>
        <taxon>Fungi</taxon>
        <taxon>Dikarya</taxon>
        <taxon>Ascomycota</taxon>
        <taxon>Pezizomycotina</taxon>
        <taxon>Leotiomycetes</taxon>
        <taxon>Helotiales</taxon>
        <taxon>Hyphodiscaceae</taxon>
        <taxon>Hyphodiscus</taxon>
    </lineage>
</organism>
<reference evidence="2" key="1">
    <citation type="submission" date="2019-07" db="EMBL/GenBank/DDBJ databases">
        <title>Hyphodiscus hymeniophilus genome sequencing and assembly.</title>
        <authorList>
            <person name="Kramer G."/>
            <person name="Nodwell J."/>
        </authorList>
    </citation>
    <scope>NUCLEOTIDE SEQUENCE</scope>
    <source>
        <strain evidence="2">ATCC 34498</strain>
    </source>
</reference>
<dbReference type="OrthoDB" id="2332199at2759"/>
<keyword evidence="1" id="KW-1133">Transmembrane helix</keyword>